<proteinExistence type="predicted"/>
<sequence length="61" mass="6761">MDRSAVGFAKLHMGADIGIGDAAYGLGAGLFFIGYFLFEIPSNLMLERFGARRWFARIMIT</sequence>
<dbReference type="GO" id="GO:0016020">
    <property type="term" value="C:membrane"/>
    <property type="evidence" value="ECO:0007669"/>
    <property type="project" value="UniProtKB-SubCell"/>
</dbReference>
<dbReference type="Gene3D" id="1.20.1250.20">
    <property type="entry name" value="MFS general substrate transporter like domains"/>
    <property type="match status" value="1"/>
</dbReference>
<dbReference type="GO" id="GO:0022857">
    <property type="term" value="F:transmembrane transporter activity"/>
    <property type="evidence" value="ECO:0007669"/>
    <property type="project" value="InterPro"/>
</dbReference>
<organism evidence="8 9">
    <name type="scientific">Pseudomonas syringae pv. cerasicola</name>
    <dbReference type="NCBI Taxonomy" id="264451"/>
    <lineage>
        <taxon>Bacteria</taxon>
        <taxon>Pseudomonadati</taxon>
        <taxon>Pseudomonadota</taxon>
        <taxon>Gammaproteobacteria</taxon>
        <taxon>Pseudomonadales</taxon>
        <taxon>Pseudomonadaceae</taxon>
        <taxon>Pseudomonas</taxon>
        <taxon>Pseudomonas syringae</taxon>
    </lineage>
</organism>
<evidence type="ECO:0000256" key="3">
    <source>
        <dbReference type="ARBA" id="ARBA00022692"/>
    </source>
</evidence>
<evidence type="ECO:0000256" key="4">
    <source>
        <dbReference type="ARBA" id="ARBA00022989"/>
    </source>
</evidence>
<evidence type="ECO:0000313" key="8">
    <source>
        <dbReference type="EMBL" id="KPW85913.1"/>
    </source>
</evidence>
<dbReference type="PROSITE" id="PS50850">
    <property type="entry name" value="MFS"/>
    <property type="match status" value="1"/>
</dbReference>
<dbReference type="AlphaFoldDB" id="A0A0P9M5E3"/>
<keyword evidence="3 6" id="KW-0812">Transmembrane</keyword>
<dbReference type="SUPFAM" id="SSF103473">
    <property type="entry name" value="MFS general substrate transporter"/>
    <property type="match status" value="1"/>
</dbReference>
<keyword evidence="2" id="KW-0813">Transport</keyword>
<protein>
    <submittedName>
        <fullName evidence="8">Major facilitator family transporter</fullName>
    </submittedName>
</protein>
<keyword evidence="5 6" id="KW-0472">Membrane</keyword>
<dbReference type="PANTHER" id="PTHR43791">
    <property type="entry name" value="PERMEASE-RELATED"/>
    <property type="match status" value="1"/>
</dbReference>
<evidence type="ECO:0000259" key="7">
    <source>
        <dbReference type="PROSITE" id="PS50850"/>
    </source>
</evidence>
<feature type="domain" description="Major facilitator superfamily (MFS) profile" evidence="7">
    <location>
        <begin position="1"/>
        <end position="61"/>
    </location>
</feature>
<dbReference type="PATRIC" id="fig|264451.4.peg.4557"/>
<evidence type="ECO:0000313" key="9">
    <source>
        <dbReference type="Proteomes" id="UP000050356"/>
    </source>
</evidence>
<accession>A0A0P9M5E3</accession>
<evidence type="ECO:0000256" key="1">
    <source>
        <dbReference type="ARBA" id="ARBA00004141"/>
    </source>
</evidence>
<name>A0A0P9M5E3_PSESX</name>
<keyword evidence="4 6" id="KW-1133">Transmembrane helix</keyword>
<dbReference type="Proteomes" id="UP000050356">
    <property type="component" value="Unassembled WGS sequence"/>
</dbReference>
<evidence type="ECO:0000256" key="5">
    <source>
        <dbReference type="ARBA" id="ARBA00023136"/>
    </source>
</evidence>
<reference evidence="8 9" key="1">
    <citation type="submission" date="2015-09" db="EMBL/GenBank/DDBJ databases">
        <title>Genome announcement of multiple Pseudomonas syringae strains.</title>
        <authorList>
            <person name="Thakur S."/>
            <person name="Wang P.W."/>
            <person name="Gong Y."/>
            <person name="Weir B.S."/>
            <person name="Guttman D.S."/>
        </authorList>
    </citation>
    <scope>NUCLEOTIDE SEQUENCE [LARGE SCALE GENOMIC DNA]</scope>
    <source>
        <strain evidence="8 9">ICMP17524</strain>
    </source>
</reference>
<feature type="transmembrane region" description="Helical" evidence="6">
    <location>
        <begin position="17"/>
        <end position="38"/>
    </location>
</feature>
<evidence type="ECO:0000256" key="2">
    <source>
        <dbReference type="ARBA" id="ARBA00022448"/>
    </source>
</evidence>
<dbReference type="PANTHER" id="PTHR43791:SF36">
    <property type="entry name" value="TRANSPORTER, PUTATIVE (AFU_ORTHOLOGUE AFUA_6G08340)-RELATED"/>
    <property type="match status" value="1"/>
</dbReference>
<dbReference type="InterPro" id="IPR020846">
    <property type="entry name" value="MFS_dom"/>
</dbReference>
<dbReference type="EMBL" id="LJQA01000749">
    <property type="protein sequence ID" value="KPW85913.1"/>
    <property type="molecule type" value="Genomic_DNA"/>
</dbReference>
<gene>
    <name evidence="8" type="ORF">ALO50_03289</name>
</gene>
<evidence type="ECO:0000256" key="6">
    <source>
        <dbReference type="SAM" id="Phobius"/>
    </source>
</evidence>
<comment type="caution">
    <text evidence="8">The sequence shown here is derived from an EMBL/GenBank/DDBJ whole genome shotgun (WGS) entry which is preliminary data.</text>
</comment>
<dbReference type="InterPro" id="IPR036259">
    <property type="entry name" value="MFS_trans_sf"/>
</dbReference>
<comment type="subcellular location">
    <subcellularLocation>
        <location evidence="1">Membrane</location>
        <topology evidence="1">Multi-pass membrane protein</topology>
    </subcellularLocation>
</comment>